<name>A0ABU1QXG4_9BACT</name>
<dbReference type="EMBL" id="JAVDTI010000002">
    <property type="protein sequence ID" value="MDR6805344.1"/>
    <property type="molecule type" value="Genomic_DNA"/>
</dbReference>
<organism evidence="1 2">
    <name type="scientific">Dyadobacter fermentans</name>
    <dbReference type="NCBI Taxonomy" id="94254"/>
    <lineage>
        <taxon>Bacteria</taxon>
        <taxon>Pseudomonadati</taxon>
        <taxon>Bacteroidota</taxon>
        <taxon>Cytophagia</taxon>
        <taxon>Cytophagales</taxon>
        <taxon>Spirosomataceae</taxon>
        <taxon>Dyadobacter</taxon>
    </lineage>
</organism>
<comment type="caution">
    <text evidence="1">The sequence shown here is derived from an EMBL/GenBank/DDBJ whole genome shotgun (WGS) entry which is preliminary data.</text>
</comment>
<reference evidence="1 2" key="1">
    <citation type="submission" date="2023-07" db="EMBL/GenBank/DDBJ databases">
        <title>Sorghum-associated microbial communities from plants grown in Nebraska, USA.</title>
        <authorList>
            <person name="Schachtman D."/>
        </authorList>
    </citation>
    <scope>NUCLEOTIDE SEQUENCE [LARGE SCALE GENOMIC DNA]</scope>
    <source>
        <strain evidence="1 2">BE57</strain>
    </source>
</reference>
<proteinExistence type="predicted"/>
<dbReference type="Proteomes" id="UP001264980">
    <property type="component" value="Unassembled WGS sequence"/>
</dbReference>
<dbReference type="RefSeq" id="WP_309983062.1">
    <property type="nucleotide sequence ID" value="NZ_JAVDTI010000002.1"/>
</dbReference>
<evidence type="ECO:0000313" key="1">
    <source>
        <dbReference type="EMBL" id="MDR6805344.1"/>
    </source>
</evidence>
<accession>A0ABU1QXG4</accession>
<keyword evidence="2" id="KW-1185">Reference proteome</keyword>
<sequence length="220" mass="25679">MKRFFYFGSFILLAAGQLGCSKDNPTPTPEPEPIKLEREAVKFALQGRPQYLAEAYRFVGKDSVDLLKLDTNYAKYRNIVFFSFYFDEGYINFWSGSQFPNTEIPGDAKTFNLGIRVDRPTGLRCYWEEDKGTLRIESDRMTDYFPMVILGKKAYLETSSFINHRTIEMVKAAQVKSQAIFIYEDVDPKLGNVKYKITLKPMYEYYREPNQQWDANFAVF</sequence>
<protein>
    <recommendedName>
        <fullName evidence="3">DUF1571 domain-containing protein</fullName>
    </recommendedName>
</protein>
<gene>
    <name evidence="1" type="ORF">J2W84_002390</name>
</gene>
<evidence type="ECO:0000313" key="2">
    <source>
        <dbReference type="Proteomes" id="UP001264980"/>
    </source>
</evidence>
<evidence type="ECO:0008006" key="3">
    <source>
        <dbReference type="Google" id="ProtNLM"/>
    </source>
</evidence>